<dbReference type="Proteomes" id="UP001519325">
    <property type="component" value="Unassembled WGS sequence"/>
</dbReference>
<comment type="caution">
    <text evidence="2">The sequence shown here is derived from an EMBL/GenBank/DDBJ whole genome shotgun (WGS) entry which is preliminary data.</text>
</comment>
<dbReference type="EMBL" id="JAGGMR010000001">
    <property type="protein sequence ID" value="MBP2191753.1"/>
    <property type="molecule type" value="Genomic_DNA"/>
</dbReference>
<keyword evidence="1" id="KW-0175">Coiled coil</keyword>
<name>A0ABS4QKY5_9NOCA</name>
<evidence type="ECO:0000313" key="3">
    <source>
        <dbReference type="Proteomes" id="UP001519325"/>
    </source>
</evidence>
<evidence type="ECO:0000256" key="1">
    <source>
        <dbReference type="SAM" id="Coils"/>
    </source>
</evidence>
<evidence type="ECO:0000313" key="2">
    <source>
        <dbReference type="EMBL" id="MBP2191753.1"/>
    </source>
</evidence>
<accession>A0ABS4QKY5</accession>
<reference evidence="2 3" key="1">
    <citation type="submission" date="2021-03" db="EMBL/GenBank/DDBJ databases">
        <title>Sequencing the genomes of 1000 actinobacteria strains.</title>
        <authorList>
            <person name="Klenk H.-P."/>
        </authorList>
    </citation>
    <scope>NUCLEOTIDE SEQUENCE [LARGE SCALE GENOMIC DNA]</scope>
    <source>
        <strain evidence="2 3">DSM 45516</strain>
    </source>
</reference>
<organism evidence="2 3">
    <name type="scientific">Nocardia goodfellowii</name>
    <dbReference type="NCBI Taxonomy" id="882446"/>
    <lineage>
        <taxon>Bacteria</taxon>
        <taxon>Bacillati</taxon>
        <taxon>Actinomycetota</taxon>
        <taxon>Actinomycetes</taxon>
        <taxon>Mycobacteriales</taxon>
        <taxon>Nocardiaceae</taxon>
        <taxon>Nocardia</taxon>
    </lineage>
</organism>
<proteinExistence type="predicted"/>
<keyword evidence="3" id="KW-1185">Reference proteome</keyword>
<feature type="coiled-coil region" evidence="1">
    <location>
        <begin position="29"/>
        <end position="83"/>
    </location>
</feature>
<sequence length="95" mass="10455">MQEVFHPDQIEHSLTLLAAADIPDTGLVLDAARKSLAEYDQKLRRHRAALEAGADPVLVTGWIREVRQQRESVVAQIAALESKSKKLSSPGRQGN</sequence>
<gene>
    <name evidence="2" type="ORF">BJ987_004654</name>
</gene>
<protein>
    <submittedName>
        <fullName evidence="2">Uncharacterized protein</fullName>
    </submittedName>
</protein>